<keyword evidence="7" id="KW-1185">Reference proteome</keyword>
<feature type="compositionally biased region" description="Low complexity" evidence="4">
    <location>
        <begin position="479"/>
        <end position="494"/>
    </location>
</feature>
<feature type="compositionally biased region" description="Polar residues" evidence="4">
    <location>
        <begin position="1376"/>
        <end position="1399"/>
    </location>
</feature>
<feature type="region of interest" description="Disordered" evidence="4">
    <location>
        <begin position="1025"/>
        <end position="1044"/>
    </location>
</feature>
<evidence type="ECO:0000256" key="2">
    <source>
        <dbReference type="ARBA" id="ARBA00022490"/>
    </source>
</evidence>
<evidence type="ECO:0000313" key="6">
    <source>
        <dbReference type="EMBL" id="KAF2479059.1"/>
    </source>
</evidence>
<feature type="region of interest" description="Disordered" evidence="4">
    <location>
        <begin position="460"/>
        <end position="494"/>
    </location>
</feature>
<feature type="region of interest" description="Disordered" evidence="4">
    <location>
        <begin position="929"/>
        <end position="996"/>
    </location>
</feature>
<feature type="region of interest" description="Disordered" evidence="4">
    <location>
        <begin position="546"/>
        <end position="620"/>
    </location>
</feature>
<dbReference type="Gene3D" id="3.30.920.20">
    <property type="entry name" value="Gas2-like domain"/>
    <property type="match status" value="1"/>
</dbReference>
<feature type="region of interest" description="Disordered" evidence="4">
    <location>
        <begin position="652"/>
        <end position="731"/>
    </location>
</feature>
<organism evidence="6 7">
    <name type="scientific">Neohortaea acidophila</name>
    <dbReference type="NCBI Taxonomy" id="245834"/>
    <lineage>
        <taxon>Eukaryota</taxon>
        <taxon>Fungi</taxon>
        <taxon>Dikarya</taxon>
        <taxon>Ascomycota</taxon>
        <taxon>Pezizomycotina</taxon>
        <taxon>Dothideomycetes</taxon>
        <taxon>Dothideomycetidae</taxon>
        <taxon>Mycosphaerellales</taxon>
        <taxon>Teratosphaeriaceae</taxon>
        <taxon>Neohortaea</taxon>
    </lineage>
</organism>
<evidence type="ECO:0000259" key="5">
    <source>
        <dbReference type="PROSITE" id="PS51460"/>
    </source>
</evidence>
<keyword evidence="2" id="KW-0963">Cytoplasm</keyword>
<feature type="compositionally biased region" description="Low complexity" evidence="4">
    <location>
        <begin position="26"/>
        <end position="36"/>
    </location>
</feature>
<comment type="subcellular location">
    <subcellularLocation>
        <location evidence="1">Cytoplasm</location>
        <location evidence="1">Cytoskeleton</location>
    </subcellularLocation>
</comment>
<dbReference type="GO" id="GO:0008017">
    <property type="term" value="F:microtubule binding"/>
    <property type="evidence" value="ECO:0007669"/>
    <property type="project" value="InterPro"/>
</dbReference>
<feature type="region of interest" description="Disordered" evidence="4">
    <location>
        <begin position="1049"/>
        <end position="1114"/>
    </location>
</feature>
<dbReference type="SUPFAM" id="SSF143575">
    <property type="entry name" value="GAS2 domain-like"/>
    <property type="match status" value="1"/>
</dbReference>
<evidence type="ECO:0000313" key="7">
    <source>
        <dbReference type="Proteomes" id="UP000799767"/>
    </source>
</evidence>
<feature type="compositionally biased region" description="Basic and acidic residues" evidence="4">
    <location>
        <begin position="696"/>
        <end position="705"/>
    </location>
</feature>
<feature type="compositionally biased region" description="Basic and acidic residues" evidence="4">
    <location>
        <begin position="460"/>
        <end position="469"/>
    </location>
</feature>
<feature type="compositionally biased region" description="Low complexity" evidence="4">
    <location>
        <begin position="1319"/>
        <end position="1341"/>
    </location>
</feature>
<feature type="region of interest" description="Disordered" evidence="4">
    <location>
        <begin position="1282"/>
        <end position="1430"/>
    </location>
</feature>
<feature type="compositionally biased region" description="Low complexity" evidence="4">
    <location>
        <begin position="1083"/>
        <end position="1104"/>
    </location>
</feature>
<dbReference type="GeneID" id="54478749"/>
<evidence type="ECO:0000256" key="3">
    <source>
        <dbReference type="ARBA" id="ARBA00023212"/>
    </source>
</evidence>
<dbReference type="RefSeq" id="XP_033585629.1">
    <property type="nucleotide sequence ID" value="XM_033737747.1"/>
</dbReference>
<dbReference type="EMBL" id="MU001642">
    <property type="protein sequence ID" value="KAF2479059.1"/>
    <property type="molecule type" value="Genomic_DNA"/>
</dbReference>
<feature type="compositionally biased region" description="Low complexity" evidence="4">
    <location>
        <begin position="564"/>
        <end position="583"/>
    </location>
</feature>
<dbReference type="InterPro" id="IPR003108">
    <property type="entry name" value="GAR_dom"/>
</dbReference>
<keyword evidence="3" id="KW-0206">Cytoskeleton</keyword>
<feature type="compositionally biased region" description="Basic and acidic residues" evidence="4">
    <location>
        <begin position="584"/>
        <end position="615"/>
    </location>
</feature>
<evidence type="ECO:0000256" key="4">
    <source>
        <dbReference type="SAM" id="MobiDB-lite"/>
    </source>
</evidence>
<dbReference type="Pfam" id="PF02187">
    <property type="entry name" value="GAS2"/>
    <property type="match status" value="1"/>
</dbReference>
<evidence type="ECO:0000256" key="1">
    <source>
        <dbReference type="ARBA" id="ARBA00004245"/>
    </source>
</evidence>
<gene>
    <name evidence="6" type="ORF">BDY17DRAFT_327858</name>
</gene>
<feature type="region of interest" description="Disordered" evidence="4">
    <location>
        <begin position="24"/>
        <end position="43"/>
    </location>
</feature>
<feature type="compositionally biased region" description="Polar residues" evidence="4">
    <location>
        <begin position="1105"/>
        <end position="1114"/>
    </location>
</feature>
<sequence length="1487" mass="162705">MVFTNPTINPPRLSSSAKVRATFLHSRSPSRSPTRSNDPVLRDLSPTKTLLAFSSHPEDPRNDALTRSIHNASPSQRALGIKVARACADLRSWTTELDSWPWPGTFDVPEHIGKKQRMSDMTILSRSDSDDRREDEYWGCLPVSLVERYELRIDEVCTDFDAIDFEELKQFVLSAHSRAGIGDASIDDSIGAIGAATDLQRLDDFTALMTATILRALPYLPKLTRLLDTWTIRLSVLRSTPKYLRDLKKARTDLNHGWAALAVSDNQASNANLSPESLEDMKGVISTQVYSLGKRLDGYLDVLEGRPEVVPDAWIDDFEDLEHEYGDWVVKAERRMLENEWKSMREQVRETVLGLVKEDERNRKATNEPKPDLREETLPLEPEFDTQTLMSPTVTTRSDIDLAGAYRATHTLRPNDAPNSSTMKTLVSNPTHYVEATPRTSKDSTSSQARYMPILVDYTRSDQPTELRDPVTGQPQPLSRSTSVTATQTATTTSTVKQRAAFLNGDIEKDQSLIKSKSAPIVRPFEHASNAFTRLFKKEAKDLELDRKRQAENDRSPAAKADRAGSIVSGSSKSGSAKYSTASKDQRMEYMDMVRAPSESRPRPRAPERGRDKTSKKNVGKMAYGDLVMAMPPAAMSMPAAAIAKDIAPARKSEDLKKASSSVDRSRRSRSPPNLPRNEDSGKLVAMDLVGPSLARRSEEVRPVGRPEISGVAETGESNRPMQRSSDDVRRSKISAASPLMNFTNRDLTALPREQQREAHSSAVLEQVTSGIYQPGRRSVASMKEKNVPEIYKPTGLAAPLPAVRDQFPTDWPLSSPASEAEGLSDNDYFIGHSEPRPAWTQRAQSADRSLVTNDFEEFFVRSLPDRSGVQRDHTLSKKVVERDFGDITRPSSAPGFRPREYKVITESTVSESSKGGFRRPRPVSMVAEEDLSDDGGILPAESSNNAAGYFGHQGLTRRSKSAEPASPKLPALTVPSAEAVEAASRPVRPGLDEDGVIRRASTASIEAYPRDRVQSIEIPRRSVDALSLPQTPEGIKAGEPIRPVRIVRPQTPKAREAREAMSENPMDFNGVMEFPSPPSVPNRASSLRRNSASSAKSSTPSNRMSVSSQDAGPLNSLVSKQRQIPVPVRAPIGTAPSSQTTTPASHVSLGHDHFDRHVSQVLDRVQAPIKFKSRAGAVTPVAKQSMEQRLRAKAERQGKNMTLAPADITPKKASPADPEVKLYHLTQVGRAEPIKLYVRLVGEENGRVMVRVGGGWADLADYLRQYAEHHGSRTISEGALELQKAEAASTSSTPGSGKRNFSGPAYPPESSKAAAARSPVTPVTSKVTTTTTTTTTTKPSRAGLSTHTTVAWDTSRSKPRLWIGGDTDEEDGDDQLSSPQDSSAPGSTKSISRPSTATAALENSRLGAAFDPGNSPGLDGTTRAELPEQKAKWVEGMIEKAMKSASVGDKGEKAGEDHEKYFGQMGKVGATRRVVFRQSSGTEAGK</sequence>
<dbReference type="PROSITE" id="PS51460">
    <property type="entry name" value="GAR"/>
    <property type="match status" value="1"/>
</dbReference>
<feature type="compositionally biased region" description="Basic and acidic residues" evidence="4">
    <location>
        <begin position="546"/>
        <end position="563"/>
    </location>
</feature>
<feature type="region of interest" description="Disordered" evidence="4">
    <location>
        <begin position="809"/>
        <end position="845"/>
    </location>
</feature>
<name>A0A6A6PGG0_9PEZI</name>
<reference evidence="6" key="1">
    <citation type="journal article" date="2020" name="Stud. Mycol.">
        <title>101 Dothideomycetes genomes: a test case for predicting lifestyles and emergence of pathogens.</title>
        <authorList>
            <person name="Haridas S."/>
            <person name="Albert R."/>
            <person name="Binder M."/>
            <person name="Bloem J."/>
            <person name="Labutti K."/>
            <person name="Salamov A."/>
            <person name="Andreopoulos B."/>
            <person name="Baker S."/>
            <person name="Barry K."/>
            <person name="Bills G."/>
            <person name="Bluhm B."/>
            <person name="Cannon C."/>
            <person name="Castanera R."/>
            <person name="Culley D."/>
            <person name="Daum C."/>
            <person name="Ezra D."/>
            <person name="Gonzalez J."/>
            <person name="Henrissat B."/>
            <person name="Kuo A."/>
            <person name="Liang C."/>
            <person name="Lipzen A."/>
            <person name="Lutzoni F."/>
            <person name="Magnuson J."/>
            <person name="Mondo S."/>
            <person name="Nolan M."/>
            <person name="Ohm R."/>
            <person name="Pangilinan J."/>
            <person name="Park H.-J."/>
            <person name="Ramirez L."/>
            <person name="Alfaro M."/>
            <person name="Sun H."/>
            <person name="Tritt A."/>
            <person name="Yoshinaga Y."/>
            <person name="Zwiers L.-H."/>
            <person name="Turgeon B."/>
            <person name="Goodwin S."/>
            <person name="Spatafora J."/>
            <person name="Crous P."/>
            <person name="Grigoriev I."/>
        </authorList>
    </citation>
    <scope>NUCLEOTIDE SEQUENCE</scope>
    <source>
        <strain evidence="6">CBS 113389</strain>
    </source>
</reference>
<protein>
    <recommendedName>
        <fullName evidence="5">GAR domain-containing protein</fullName>
    </recommendedName>
</protein>
<accession>A0A6A6PGG0</accession>
<dbReference type="InterPro" id="IPR036534">
    <property type="entry name" value="GAR_dom_sf"/>
</dbReference>
<dbReference type="GO" id="GO:0005856">
    <property type="term" value="C:cytoskeleton"/>
    <property type="evidence" value="ECO:0007669"/>
    <property type="project" value="UniProtKB-SubCell"/>
</dbReference>
<feature type="compositionally biased region" description="Polar residues" evidence="4">
    <location>
        <begin position="1344"/>
        <end position="1355"/>
    </location>
</feature>
<proteinExistence type="predicted"/>
<dbReference type="Proteomes" id="UP000799767">
    <property type="component" value="Unassembled WGS sequence"/>
</dbReference>
<feature type="domain" description="GAR" evidence="5">
    <location>
        <begin position="1187"/>
        <end position="1271"/>
    </location>
</feature>
<dbReference type="OrthoDB" id="5409589at2759"/>